<evidence type="ECO:0000313" key="2">
    <source>
        <dbReference type="Proteomes" id="UP000030016"/>
    </source>
</evidence>
<accession>A0AA88ZJQ7</accession>
<gene>
    <name evidence="1" type="ORF">Z969_10470</name>
</gene>
<comment type="caution">
    <text evidence="1">The sequence shown here is derived from an EMBL/GenBank/DDBJ whole genome shotgun (WGS) entry which is preliminary data.</text>
</comment>
<sequence length="262" mass="31242">MNVKEYIESSRVSIKPISFFYIKKLLKLYGLPTEPNLDNLNLYKTVLNTIKLSLPNSFPDISDISEEICPIVYNKKIIKLEKKLQDILNLVSNLKKQNFTYVNKEEIRDKLQYDEENRVLFRLYCYLGYDRQDRVNLKKLCKCIKYYIKTINEVLESDIDEFNKMSLITKDDITYISYIHDQLSTNDKKYINIHEFMKDAFISIEDLKVKETKKEKLKEILISITLPCMPIPNIMIDENYYSMHAFRHDVKDNIEYLIKVVK</sequence>
<reference evidence="1 2" key="1">
    <citation type="submission" date="2014-01" db="EMBL/GenBank/DDBJ databases">
        <title>Plasmidome dynamics in the species complex Clostridium novyi sensu lato converts strains of independent lineages into distinctly different pathogens.</title>
        <authorList>
            <person name="Skarin H."/>
            <person name="Segerman B."/>
        </authorList>
    </citation>
    <scope>NUCLEOTIDE SEQUENCE [LARGE SCALE GENOMIC DNA]</scope>
    <source>
        <strain evidence="1 2">4570</strain>
    </source>
</reference>
<name>A0AA88ZJQ7_CLONO</name>
<organism evidence="1 2">
    <name type="scientific">Clostridium novyi A str. 4570</name>
    <dbReference type="NCBI Taxonomy" id="1444290"/>
    <lineage>
        <taxon>Bacteria</taxon>
        <taxon>Bacillati</taxon>
        <taxon>Bacillota</taxon>
        <taxon>Clostridia</taxon>
        <taxon>Eubacteriales</taxon>
        <taxon>Clostridiaceae</taxon>
        <taxon>Clostridium</taxon>
    </lineage>
</organism>
<dbReference type="EMBL" id="JDRX01000044">
    <property type="protein sequence ID" value="KGM99748.1"/>
    <property type="molecule type" value="Genomic_DNA"/>
</dbReference>
<protein>
    <submittedName>
        <fullName evidence="1">Uncharacterized protein</fullName>
    </submittedName>
</protein>
<dbReference type="Proteomes" id="UP000030016">
    <property type="component" value="Unassembled WGS sequence"/>
</dbReference>
<dbReference type="RefSeq" id="WP_039251013.1">
    <property type="nucleotide sequence ID" value="NZ_JDRX01000044.1"/>
</dbReference>
<dbReference type="AlphaFoldDB" id="A0AA88ZJQ7"/>
<proteinExistence type="predicted"/>
<evidence type="ECO:0000313" key="1">
    <source>
        <dbReference type="EMBL" id="KGM99748.1"/>
    </source>
</evidence>